<keyword evidence="1" id="KW-0812">Transmembrane</keyword>
<dbReference type="EMBL" id="KQ234431">
    <property type="protein sequence ID" value="KMZ77303.1"/>
    <property type="molecule type" value="Genomic_DNA"/>
</dbReference>
<accession>A0A0J9UV05</accession>
<proteinExistence type="predicted"/>
<evidence type="ECO:0000256" key="1">
    <source>
        <dbReference type="SAM" id="Phobius"/>
    </source>
</evidence>
<dbReference type="AlphaFoldDB" id="A0A0J9UV05"/>
<evidence type="ECO:0000313" key="3">
    <source>
        <dbReference type="Proteomes" id="UP000053562"/>
    </source>
</evidence>
<name>A0A0J9UV05_PLAVI</name>
<feature type="transmembrane region" description="Helical" evidence="1">
    <location>
        <begin position="6"/>
        <end position="29"/>
    </location>
</feature>
<evidence type="ECO:0000313" key="2">
    <source>
        <dbReference type="EMBL" id="KMZ77303.1"/>
    </source>
</evidence>
<organism evidence="2 3">
    <name type="scientific">Plasmodium vivax India VII</name>
    <dbReference type="NCBI Taxonomy" id="1077284"/>
    <lineage>
        <taxon>Eukaryota</taxon>
        <taxon>Sar</taxon>
        <taxon>Alveolata</taxon>
        <taxon>Apicomplexa</taxon>
        <taxon>Aconoidasida</taxon>
        <taxon>Haemosporida</taxon>
        <taxon>Plasmodiidae</taxon>
        <taxon>Plasmodium</taxon>
        <taxon>Plasmodium (Plasmodium)</taxon>
    </lineage>
</organism>
<reference evidence="2 3" key="1">
    <citation type="submission" date="2011-08" db="EMBL/GenBank/DDBJ databases">
        <title>The Genome Sequence of Plasmodium vivax India VII.</title>
        <authorList>
            <consortium name="The Broad Institute Genome Sequencing Platform"/>
            <consortium name="The Broad Institute Genome Sequencing Center for Infectious Disease"/>
            <person name="Neafsey D."/>
            <person name="Carlton J."/>
            <person name="Barnwell J."/>
            <person name="Collins W."/>
            <person name="Escalante A."/>
            <person name="Mullikin J."/>
            <person name="Saul A."/>
            <person name="Guigo R."/>
            <person name="Camara F."/>
            <person name="Young S.K."/>
            <person name="Zeng Q."/>
            <person name="Gargeya S."/>
            <person name="Fitzgerald M."/>
            <person name="Haas B."/>
            <person name="Abouelleil A."/>
            <person name="Alvarado L."/>
            <person name="Arachchi H.M."/>
            <person name="Berlin A."/>
            <person name="Brown A."/>
            <person name="Chapman S.B."/>
            <person name="Chen Z."/>
            <person name="Dunbar C."/>
            <person name="Freedman E."/>
            <person name="Gearin G."/>
            <person name="Gellesch M."/>
            <person name="Goldberg J."/>
            <person name="Griggs A."/>
            <person name="Gujja S."/>
            <person name="Heiman D."/>
            <person name="Howarth C."/>
            <person name="Larson L."/>
            <person name="Lui A."/>
            <person name="MacDonald P.J.P."/>
            <person name="Montmayeur A."/>
            <person name="Murphy C."/>
            <person name="Neiman D."/>
            <person name="Pearson M."/>
            <person name="Priest M."/>
            <person name="Roberts A."/>
            <person name="Saif S."/>
            <person name="Shea T."/>
            <person name="Shenoy N."/>
            <person name="Sisk P."/>
            <person name="Stolte C."/>
            <person name="Sykes S."/>
            <person name="Wortman J."/>
            <person name="Nusbaum C."/>
            <person name="Birren B."/>
        </authorList>
    </citation>
    <scope>NUCLEOTIDE SEQUENCE [LARGE SCALE GENOMIC DNA]</scope>
    <source>
        <strain evidence="2 3">India VII</strain>
    </source>
</reference>
<keyword evidence="1" id="KW-1133">Transmembrane helix</keyword>
<sequence length="137" mass="14967">MFLKEYLMVYILLIGIMALYNVLMIIPILKLLMKEELVHVPSSDEGTNGITGVDISTEYRAPDGASNSVKDSHDHPHGKEVSFIGTTYSTTPNTEITANNNDILSKVINAIQDNPQIIKTSAPIGIALLLGLLFKVN</sequence>
<gene>
    <name evidence="2" type="ORF">PVIIG_05662</name>
</gene>
<keyword evidence="1" id="KW-0472">Membrane</keyword>
<dbReference type="Proteomes" id="UP000053562">
    <property type="component" value="Unassembled WGS sequence"/>
</dbReference>
<protein>
    <submittedName>
        <fullName evidence="2">Uncharacterized protein</fullName>
    </submittedName>
</protein>